<dbReference type="CDD" id="cd00075">
    <property type="entry name" value="HATPase"/>
    <property type="match status" value="1"/>
</dbReference>
<proteinExistence type="predicted"/>
<evidence type="ECO:0000313" key="11">
    <source>
        <dbReference type="Proteomes" id="UP000009049"/>
    </source>
</evidence>
<dbReference type="HOGENOM" id="CLU_000445_114_4_10"/>
<evidence type="ECO:0000256" key="8">
    <source>
        <dbReference type="SAM" id="Phobius"/>
    </source>
</evidence>
<keyword evidence="7" id="KW-0902">Two-component regulatory system</keyword>
<keyword evidence="5 10" id="KW-0418">Kinase</keyword>
<protein>
    <recommendedName>
        <fullName evidence="2">histidine kinase</fullName>
        <ecNumber evidence="2">2.7.13.3</ecNumber>
    </recommendedName>
</protein>
<dbReference type="GO" id="GO:0004673">
    <property type="term" value="F:protein histidine kinase activity"/>
    <property type="evidence" value="ECO:0007669"/>
    <property type="project" value="UniProtKB-EC"/>
</dbReference>
<name>A4CNP4_ROBBH</name>
<dbReference type="EC" id="2.7.13.3" evidence="2"/>
<feature type="domain" description="Histidine kinase" evidence="9">
    <location>
        <begin position="230"/>
        <end position="447"/>
    </location>
</feature>
<organism evidence="10 11">
    <name type="scientific">Robiginitalea biformata (strain ATCC BAA-864 / DSM 15991 / KCTC 12146 / HTCC2501)</name>
    <dbReference type="NCBI Taxonomy" id="313596"/>
    <lineage>
        <taxon>Bacteria</taxon>
        <taxon>Pseudomonadati</taxon>
        <taxon>Bacteroidota</taxon>
        <taxon>Flavobacteriia</taxon>
        <taxon>Flavobacteriales</taxon>
        <taxon>Flavobacteriaceae</taxon>
        <taxon>Robiginitalea</taxon>
    </lineage>
</organism>
<evidence type="ECO:0000256" key="6">
    <source>
        <dbReference type="ARBA" id="ARBA00022840"/>
    </source>
</evidence>
<gene>
    <name evidence="10" type="ordered locus">RB2501_00506</name>
</gene>
<dbReference type="GO" id="GO:0005524">
    <property type="term" value="F:ATP binding"/>
    <property type="evidence" value="ECO:0007669"/>
    <property type="project" value="UniProtKB-KW"/>
</dbReference>
<dbReference type="Pfam" id="PF02518">
    <property type="entry name" value="HATPase_c"/>
    <property type="match status" value="1"/>
</dbReference>
<dbReference type="InterPro" id="IPR003594">
    <property type="entry name" value="HATPase_dom"/>
</dbReference>
<keyword evidence="8" id="KW-1133">Transmembrane helix</keyword>
<dbReference type="EMBL" id="CP001712">
    <property type="protein sequence ID" value="EAR14511.1"/>
    <property type="molecule type" value="Genomic_DNA"/>
</dbReference>
<dbReference type="eggNOG" id="COG5000">
    <property type="taxonomic scope" value="Bacteria"/>
</dbReference>
<dbReference type="KEGG" id="rbi:RB2501_00506"/>
<accession>A4CNP4</accession>
<keyword evidence="11" id="KW-1185">Reference proteome</keyword>
<dbReference type="InterPro" id="IPR036890">
    <property type="entry name" value="HATPase_C_sf"/>
</dbReference>
<dbReference type="PROSITE" id="PS50109">
    <property type="entry name" value="HIS_KIN"/>
    <property type="match status" value="1"/>
</dbReference>
<evidence type="ECO:0000256" key="3">
    <source>
        <dbReference type="ARBA" id="ARBA00022679"/>
    </source>
</evidence>
<dbReference type="RefSeq" id="WP_015755299.1">
    <property type="nucleotide sequence ID" value="NC_013222.1"/>
</dbReference>
<evidence type="ECO:0000256" key="5">
    <source>
        <dbReference type="ARBA" id="ARBA00022777"/>
    </source>
</evidence>
<dbReference type="OrthoDB" id="1931120at2"/>
<evidence type="ECO:0000259" key="9">
    <source>
        <dbReference type="PROSITE" id="PS50109"/>
    </source>
</evidence>
<dbReference type="SUPFAM" id="SSF55874">
    <property type="entry name" value="ATPase domain of HSP90 chaperone/DNA topoisomerase II/histidine kinase"/>
    <property type="match status" value="1"/>
</dbReference>
<dbReference type="GO" id="GO:0000156">
    <property type="term" value="F:phosphorelay response regulator activity"/>
    <property type="evidence" value="ECO:0007669"/>
    <property type="project" value="TreeGrafter"/>
</dbReference>
<evidence type="ECO:0000256" key="1">
    <source>
        <dbReference type="ARBA" id="ARBA00000085"/>
    </source>
</evidence>
<dbReference type="Proteomes" id="UP000009049">
    <property type="component" value="Chromosome"/>
</dbReference>
<evidence type="ECO:0000256" key="2">
    <source>
        <dbReference type="ARBA" id="ARBA00012438"/>
    </source>
</evidence>
<dbReference type="PANTHER" id="PTHR42878">
    <property type="entry name" value="TWO-COMPONENT HISTIDINE KINASE"/>
    <property type="match status" value="1"/>
</dbReference>
<feature type="transmembrane region" description="Helical" evidence="8">
    <location>
        <begin position="32"/>
        <end position="51"/>
    </location>
</feature>
<dbReference type="Gene3D" id="3.30.565.10">
    <property type="entry name" value="Histidine kinase-like ATPase, C-terminal domain"/>
    <property type="match status" value="1"/>
</dbReference>
<keyword evidence="4" id="KW-0547">Nucleotide-binding</keyword>
<dbReference type="STRING" id="313596.RB2501_00506"/>
<evidence type="ECO:0000256" key="7">
    <source>
        <dbReference type="ARBA" id="ARBA00023012"/>
    </source>
</evidence>
<dbReference type="GO" id="GO:0030295">
    <property type="term" value="F:protein kinase activator activity"/>
    <property type="evidence" value="ECO:0007669"/>
    <property type="project" value="TreeGrafter"/>
</dbReference>
<evidence type="ECO:0000313" key="10">
    <source>
        <dbReference type="EMBL" id="EAR14511.1"/>
    </source>
</evidence>
<comment type="catalytic activity">
    <reaction evidence="1">
        <text>ATP + protein L-histidine = ADP + protein N-phospho-L-histidine.</text>
        <dbReference type="EC" id="2.7.13.3"/>
    </reaction>
</comment>
<dbReference type="PANTHER" id="PTHR42878:SF7">
    <property type="entry name" value="SENSOR HISTIDINE KINASE GLRK"/>
    <property type="match status" value="1"/>
</dbReference>
<reference evidence="10 11" key="1">
    <citation type="journal article" date="2009" name="J. Bacteriol.">
        <title>Complete genome sequence of Robiginitalea biformata HTCC2501.</title>
        <authorList>
            <person name="Oh H.M."/>
            <person name="Giovannoni S.J."/>
            <person name="Lee K."/>
            <person name="Ferriera S."/>
            <person name="Johnson J."/>
            <person name="Cho J.C."/>
        </authorList>
    </citation>
    <scope>NUCLEOTIDE SEQUENCE [LARGE SCALE GENOMIC DNA]</scope>
    <source>
        <strain evidence="11">ATCC BAA-864 / HTCC2501 / KCTC 12146</strain>
    </source>
</reference>
<dbReference type="InterPro" id="IPR004358">
    <property type="entry name" value="Sig_transdc_His_kin-like_C"/>
</dbReference>
<keyword evidence="6" id="KW-0067">ATP-binding</keyword>
<dbReference type="InterPro" id="IPR005467">
    <property type="entry name" value="His_kinase_dom"/>
</dbReference>
<dbReference type="InterPro" id="IPR050351">
    <property type="entry name" value="BphY/WalK/GraS-like"/>
</dbReference>
<evidence type="ECO:0000256" key="4">
    <source>
        <dbReference type="ARBA" id="ARBA00022741"/>
    </source>
</evidence>
<keyword evidence="8" id="KW-0812">Transmembrane</keyword>
<dbReference type="PRINTS" id="PR00344">
    <property type="entry name" value="BCTRLSENSOR"/>
</dbReference>
<dbReference type="AlphaFoldDB" id="A4CNP4"/>
<keyword evidence="3" id="KW-0808">Transferase</keyword>
<keyword evidence="8" id="KW-0472">Membrane</keyword>
<dbReference type="GO" id="GO:0007234">
    <property type="term" value="P:osmosensory signaling via phosphorelay pathway"/>
    <property type="evidence" value="ECO:0007669"/>
    <property type="project" value="TreeGrafter"/>
</dbReference>
<sequence length="447" mass="51290">MTFRSYAAFLLLRTFLLAASLAVCIYGWLKPHTYLALGGALVSLWALNSLYRSVVRRFREMDDFFEAVKYRDFSRWFSEKHGSLEIRKLHRGFNLVNKTFKDINQEREVQFRYLQKILEMVEVGIIAFNLETGQVLWVNEYLLRLLDIPSFKRISFIAKRLPQAYEELFETYHATTASVELPIRQDSVRVLIADTVFQVGEDSYKLVVLQNIEETLNRNESDAWKKLLSVMTHEIMNSIAPISSLSGTLQDHIQTAMDDPEKPLELEDLSAGIHSIQRRSEGLMKFARTYRSLHKVTQLNRTTIGSAELFENIRILLEPSLKQRQVDLIFSSPQPDLRLDIDTYLIEQVLINLVINAMDACENRPGSSVRVVARKNEQGQGTIRVIDNGKGIPEEIRETVFVPFFSTKATGSGIGLSLCKQIMTLHRGKVRLRSQVDTGTEIRLIFP</sequence>
<dbReference type="SMART" id="SM00387">
    <property type="entry name" value="HATPase_c"/>
    <property type="match status" value="1"/>
</dbReference>